<dbReference type="AlphaFoldDB" id="A0A9W9X825"/>
<evidence type="ECO:0000313" key="1">
    <source>
        <dbReference type="EMBL" id="KAJ5486213.1"/>
    </source>
</evidence>
<dbReference type="Proteomes" id="UP001147760">
    <property type="component" value="Unassembled WGS sequence"/>
</dbReference>
<comment type="caution">
    <text evidence="1">The sequence shown here is derived from an EMBL/GenBank/DDBJ whole genome shotgun (WGS) entry which is preliminary data.</text>
</comment>
<proteinExistence type="predicted"/>
<accession>A0A9W9X825</accession>
<organism evidence="1 2">
    <name type="scientific">Penicillium desertorum</name>
    <dbReference type="NCBI Taxonomy" id="1303715"/>
    <lineage>
        <taxon>Eukaryota</taxon>
        <taxon>Fungi</taxon>
        <taxon>Dikarya</taxon>
        <taxon>Ascomycota</taxon>
        <taxon>Pezizomycotina</taxon>
        <taxon>Eurotiomycetes</taxon>
        <taxon>Eurotiomycetidae</taxon>
        <taxon>Eurotiales</taxon>
        <taxon>Aspergillaceae</taxon>
        <taxon>Penicillium</taxon>
    </lineage>
</organism>
<keyword evidence="2" id="KW-1185">Reference proteome</keyword>
<dbReference type="OrthoDB" id="417877at2759"/>
<sequence>MIPEQTGRPLGSGSYRKTMHYVLPLRHMRRTRTQWLVDSSRWIWDLFQQPDWADPVKKVKAGSCFGEFEDRSFKS</sequence>
<evidence type="ECO:0000313" key="2">
    <source>
        <dbReference type="Proteomes" id="UP001147760"/>
    </source>
</evidence>
<name>A0A9W9X825_9EURO</name>
<protein>
    <submittedName>
        <fullName evidence="1">Uncharacterized protein</fullName>
    </submittedName>
</protein>
<reference evidence="1" key="1">
    <citation type="submission" date="2022-12" db="EMBL/GenBank/DDBJ databases">
        <authorList>
            <person name="Petersen C."/>
        </authorList>
    </citation>
    <scope>NUCLEOTIDE SEQUENCE</scope>
    <source>
        <strain evidence="1">IBT 17660</strain>
    </source>
</reference>
<gene>
    <name evidence="1" type="ORF">N7530_000513</name>
</gene>
<dbReference type="EMBL" id="JAPWDO010000001">
    <property type="protein sequence ID" value="KAJ5486213.1"/>
    <property type="molecule type" value="Genomic_DNA"/>
</dbReference>
<reference evidence="1" key="2">
    <citation type="journal article" date="2023" name="IMA Fungus">
        <title>Comparative genomic study of the Penicillium genus elucidates a diverse pangenome and 15 lateral gene transfer events.</title>
        <authorList>
            <person name="Petersen C."/>
            <person name="Sorensen T."/>
            <person name="Nielsen M.R."/>
            <person name="Sondergaard T.E."/>
            <person name="Sorensen J.L."/>
            <person name="Fitzpatrick D.A."/>
            <person name="Frisvad J.C."/>
            <person name="Nielsen K.L."/>
        </authorList>
    </citation>
    <scope>NUCLEOTIDE SEQUENCE</scope>
    <source>
        <strain evidence="1">IBT 17660</strain>
    </source>
</reference>